<reference evidence="1 2" key="1">
    <citation type="journal article" date="2016" name="Nat. Commun.">
        <title>Thousands of microbial genomes shed light on interconnected biogeochemical processes in an aquifer system.</title>
        <authorList>
            <person name="Anantharaman K."/>
            <person name="Brown C.T."/>
            <person name="Hug L.A."/>
            <person name="Sharon I."/>
            <person name="Castelle C.J."/>
            <person name="Probst A.J."/>
            <person name="Thomas B.C."/>
            <person name="Singh A."/>
            <person name="Wilkins M.J."/>
            <person name="Karaoz U."/>
            <person name="Brodie E.L."/>
            <person name="Williams K.H."/>
            <person name="Hubbard S.S."/>
            <person name="Banfield J.F."/>
        </authorList>
    </citation>
    <scope>NUCLEOTIDE SEQUENCE [LARGE SCALE GENOMIC DNA]</scope>
</reference>
<dbReference type="AlphaFoldDB" id="A0A1F5SLP1"/>
<protein>
    <submittedName>
        <fullName evidence="1">Uncharacterized protein</fullName>
    </submittedName>
</protein>
<sequence>MEKLNATVSREINHALMDIRKNKNFSPRFRTAKKASKFLSRFILREDADSRVQAMKKEIQALGGRIEFKIEQYPDGSWAAESVNIDGVITGGTNAKEITSSIRDAVFTYFGIPSHLCNNEMLKADNKPVKLAIDKIVLFV</sequence>
<dbReference type="SUPFAM" id="SSF143100">
    <property type="entry name" value="TTHA1013/TTHA0281-like"/>
    <property type="match status" value="1"/>
</dbReference>
<proteinExistence type="predicted"/>
<name>A0A1F5SLP1_9BACT</name>
<organism evidence="1 2">
    <name type="scientific">Candidatus Falkowbacteria bacterium RIFOXYA2_FULL_47_9</name>
    <dbReference type="NCBI Taxonomy" id="1797995"/>
    <lineage>
        <taxon>Bacteria</taxon>
        <taxon>Candidatus Falkowiibacteriota</taxon>
    </lineage>
</organism>
<accession>A0A1F5SLP1</accession>
<evidence type="ECO:0000313" key="1">
    <source>
        <dbReference type="EMBL" id="OGF27171.1"/>
    </source>
</evidence>
<dbReference type="InterPro" id="IPR035069">
    <property type="entry name" value="TTHA1013/TTHA0281-like"/>
</dbReference>
<dbReference type="EMBL" id="MFGC01000028">
    <property type="protein sequence ID" value="OGF27171.1"/>
    <property type="molecule type" value="Genomic_DNA"/>
</dbReference>
<comment type="caution">
    <text evidence="1">The sequence shown here is derived from an EMBL/GenBank/DDBJ whole genome shotgun (WGS) entry which is preliminary data.</text>
</comment>
<evidence type="ECO:0000313" key="2">
    <source>
        <dbReference type="Proteomes" id="UP000178925"/>
    </source>
</evidence>
<gene>
    <name evidence="1" type="ORF">A2242_04365</name>
</gene>
<dbReference type="Proteomes" id="UP000178925">
    <property type="component" value="Unassembled WGS sequence"/>
</dbReference>